<dbReference type="InterPro" id="IPR046454">
    <property type="entry name" value="GpA_endonuclease"/>
</dbReference>
<dbReference type="PANTHER" id="PTHR34413:SF2">
    <property type="entry name" value="PROPHAGE TAIL FIBER ASSEMBLY PROTEIN HOMOLOG TFAE-RELATED"/>
    <property type="match status" value="1"/>
</dbReference>
<dbReference type="InterPro" id="IPR051220">
    <property type="entry name" value="TFA_Chaperone"/>
</dbReference>
<dbReference type="GO" id="GO:0004519">
    <property type="term" value="F:endonuclease activity"/>
    <property type="evidence" value="ECO:0007669"/>
    <property type="project" value="InterPro"/>
</dbReference>
<dbReference type="HAMAP" id="MF_04144">
    <property type="entry name" value="TERL_LAMBDA"/>
    <property type="match status" value="1"/>
</dbReference>
<dbReference type="InterPro" id="IPR027417">
    <property type="entry name" value="P-loop_NTPase"/>
</dbReference>
<protein>
    <submittedName>
        <fullName evidence="5">Terminase</fullName>
    </submittedName>
</protein>
<feature type="domain" description="Phage terminase large subunit GpA ATPase" evidence="2">
    <location>
        <begin position="1"/>
        <end position="225"/>
    </location>
</feature>
<accession>A0A829WNW9</accession>
<dbReference type="PANTHER" id="PTHR34413">
    <property type="entry name" value="PROPHAGE TAIL FIBER ASSEMBLY PROTEIN HOMOLOG TFAE-RELATED-RELATED"/>
    <property type="match status" value="1"/>
</dbReference>
<name>A0A829WNW9_9FIRM</name>
<evidence type="ECO:0000313" key="5">
    <source>
        <dbReference type="EMBL" id="GEA39170.1"/>
    </source>
</evidence>
<comment type="caution">
    <text evidence="5">The sequence shown here is derived from an EMBL/GenBank/DDBJ whole genome shotgun (WGS) entry which is preliminary data.</text>
</comment>
<evidence type="ECO:0000259" key="3">
    <source>
        <dbReference type="Pfam" id="PF20454"/>
    </source>
</evidence>
<dbReference type="Proteomes" id="UP000315200">
    <property type="component" value="Unassembled WGS sequence"/>
</dbReference>
<feature type="region of interest" description="Disordered" evidence="1">
    <location>
        <begin position="533"/>
        <end position="553"/>
    </location>
</feature>
<dbReference type="Gene3D" id="3.40.50.300">
    <property type="entry name" value="P-loop containing nucleotide triphosphate hydrolases"/>
    <property type="match status" value="1"/>
</dbReference>
<dbReference type="InterPro" id="IPR046453">
    <property type="entry name" value="GpA_ATPase"/>
</dbReference>
<evidence type="ECO:0000259" key="2">
    <source>
        <dbReference type="Pfam" id="PF05876"/>
    </source>
</evidence>
<proteinExistence type="inferred from homology"/>
<evidence type="ECO:0000256" key="1">
    <source>
        <dbReference type="SAM" id="MobiDB-lite"/>
    </source>
</evidence>
<dbReference type="InterPro" id="IPR008866">
    <property type="entry name" value="Phage_lambda_GpA-like"/>
</dbReference>
<dbReference type="GO" id="GO:0005524">
    <property type="term" value="F:ATP binding"/>
    <property type="evidence" value="ECO:0007669"/>
    <property type="project" value="InterPro"/>
</dbReference>
<sequence length="553" mass="62735">MNAISDIKIKKVVVMSSAQIGKTEGPILNTIGYFMHYDPAPVLVMQPTIQMAEAFSKDRLSKMLQDTPILSGLVNDRARNSGNTILQKIFPGGHITMVGANSPSSLASRPIQILLADEVDRYPATAGSEGDPLFLASERLTTFWNSKEVYVSTPTIKDASRIEIEYLHSSRGEWNVPCPECGALQPLEWGNIVFDRDDLTVIHYACRECGTISPEAVWKRKFSEGKYIHEDPENPIKGFHLNALGSTLAKWQDIVEKFLLANDEKKKGNIEPLKAWTNTKMGQTWEEEGEQVEDEELMKRRERYNSEVPPEVMYLTAGVDTQDDRLEIEVVGWGPEFESWGIKYAVLYGDTKLKQVWTDLDTFLMQTFHKPDGSKMKIACTCIDSGGHRTNEVYKYCKPRFNRRIFAIKGSNDSAAAYIQKPTKNNREQAYLFTLGVDTGKSLLLQRLKVTEEGPGYCHFPKEEEKGYNETYFKGLTAEKQVLVYKKGRPFFEWRIKDYEHKRNEALDCRNYASAAIEILGVPLKKVGKQETINTQQATKARRGRRRSGGIKV</sequence>
<feature type="compositionally biased region" description="Basic residues" evidence="1">
    <location>
        <begin position="540"/>
        <end position="553"/>
    </location>
</feature>
<gene>
    <name evidence="4" type="ORF">Ccl03g_45380</name>
    <name evidence="5" type="ORF">Ccl03g_48830</name>
</gene>
<dbReference type="AlphaFoldDB" id="A0A829WNW9"/>
<dbReference type="Pfam" id="PF05876">
    <property type="entry name" value="GpA_ATPase"/>
    <property type="match status" value="1"/>
</dbReference>
<dbReference type="Pfam" id="PF20454">
    <property type="entry name" value="GpA_nuclease"/>
    <property type="match status" value="1"/>
</dbReference>
<dbReference type="EMBL" id="BJLB01000001">
    <property type="protein sequence ID" value="GEA39170.1"/>
    <property type="molecule type" value="Genomic_DNA"/>
</dbReference>
<dbReference type="EMBL" id="BJLB01000001">
    <property type="protein sequence ID" value="GEA38825.1"/>
    <property type="molecule type" value="Genomic_DNA"/>
</dbReference>
<evidence type="ECO:0000313" key="6">
    <source>
        <dbReference type="Proteomes" id="UP000315200"/>
    </source>
</evidence>
<feature type="domain" description="Terminase large subunit GpA endonuclease" evidence="3">
    <location>
        <begin position="237"/>
        <end position="523"/>
    </location>
</feature>
<reference evidence="5 6" key="1">
    <citation type="submission" date="2019-06" db="EMBL/GenBank/DDBJ databases">
        <title>Draft genome sequence of [Clostridium] clostridioforme NBRC 113352.</title>
        <authorList>
            <person name="Miura T."/>
            <person name="Furukawa M."/>
            <person name="Shimamura M."/>
            <person name="Ohyama Y."/>
            <person name="Yamazoe A."/>
            <person name="Kawasaki H."/>
        </authorList>
    </citation>
    <scope>NUCLEOTIDE SEQUENCE [LARGE SCALE GENOMIC DNA]</scope>
    <source>
        <strain evidence="5 6">NBRC 113352</strain>
    </source>
</reference>
<evidence type="ECO:0000313" key="4">
    <source>
        <dbReference type="EMBL" id="GEA38825.1"/>
    </source>
</evidence>
<organism evidence="5 6">
    <name type="scientific">Enterocloster clostridioformis</name>
    <dbReference type="NCBI Taxonomy" id="1531"/>
    <lineage>
        <taxon>Bacteria</taxon>
        <taxon>Bacillati</taxon>
        <taxon>Bacillota</taxon>
        <taxon>Clostridia</taxon>
        <taxon>Lachnospirales</taxon>
        <taxon>Lachnospiraceae</taxon>
        <taxon>Enterocloster</taxon>
    </lineage>
</organism>
<dbReference type="GO" id="GO:0016887">
    <property type="term" value="F:ATP hydrolysis activity"/>
    <property type="evidence" value="ECO:0007669"/>
    <property type="project" value="InterPro"/>
</dbReference>